<evidence type="ECO:0000256" key="1">
    <source>
        <dbReference type="SAM" id="MobiDB-lite"/>
    </source>
</evidence>
<organism evidence="2 3">
    <name type="scientific">Sphingomonas palmae</name>
    <dbReference type="NCBI Taxonomy" id="1855283"/>
    <lineage>
        <taxon>Bacteria</taxon>
        <taxon>Pseudomonadati</taxon>
        <taxon>Pseudomonadota</taxon>
        <taxon>Alphaproteobacteria</taxon>
        <taxon>Sphingomonadales</taxon>
        <taxon>Sphingomonadaceae</taxon>
        <taxon>Sphingomonas</taxon>
    </lineage>
</organism>
<gene>
    <name evidence="2" type="ORF">SAMN05216382_2297</name>
</gene>
<dbReference type="Proteomes" id="UP000199214">
    <property type="component" value="Unassembled WGS sequence"/>
</dbReference>
<dbReference type="EMBL" id="FNZZ01000004">
    <property type="protein sequence ID" value="SEL61472.1"/>
    <property type="molecule type" value="Genomic_DNA"/>
</dbReference>
<accession>A0A1H7RMU6</accession>
<dbReference type="RefSeq" id="WP_093006404.1">
    <property type="nucleotide sequence ID" value="NZ_FNZZ01000004.1"/>
</dbReference>
<name>A0A1H7RMU6_9SPHN</name>
<dbReference type="STRING" id="1855283.SAMN05216382_2297"/>
<dbReference type="AlphaFoldDB" id="A0A1H7RMU6"/>
<sequence length="339" mass="34942">MADSVELIEALDRRVKRREERREFFRHALSVGALTAGGAAMMGFSTQATAQTAAPSDTDILNFALNLEYLEAQFYTYAVTGAGLPAAQLTGTGTQGAVTGGRQANLTDRTVIQYAREIAADEAAHVASLRSALGTVAVAQPAINISGAAGGPFTAAATAAGIDLSASGGVFDPYASDDNFLLGAYIFEDVGVTAYQGASPLISNVDILDAAAGILAAEAFHAGIIRGALYARGVATPALRTNADKISDARDTLDGNRNSASGALPTIVADDDQGISPVTINGQTASNFVPTDTNGRTFSRTPEQVHNIVYLTRNQVTAGGFFPNGTNNPNPALTRSGAN</sequence>
<proteinExistence type="predicted"/>
<evidence type="ECO:0000313" key="2">
    <source>
        <dbReference type="EMBL" id="SEL61472.1"/>
    </source>
</evidence>
<dbReference type="InterPro" id="IPR052965">
    <property type="entry name" value="Pigment-catalase-like"/>
</dbReference>
<feature type="region of interest" description="Disordered" evidence="1">
    <location>
        <begin position="320"/>
        <end position="339"/>
    </location>
</feature>
<keyword evidence="3" id="KW-1185">Reference proteome</keyword>
<feature type="compositionally biased region" description="Low complexity" evidence="1">
    <location>
        <begin position="320"/>
        <end position="332"/>
    </location>
</feature>
<dbReference type="Pfam" id="PF13668">
    <property type="entry name" value="Ferritin_2"/>
    <property type="match status" value="1"/>
</dbReference>
<reference evidence="3" key="1">
    <citation type="submission" date="2016-10" db="EMBL/GenBank/DDBJ databases">
        <authorList>
            <person name="Varghese N."/>
            <person name="Submissions S."/>
        </authorList>
    </citation>
    <scope>NUCLEOTIDE SEQUENCE [LARGE SCALE GENOMIC DNA]</scope>
    <source>
        <strain evidence="3">JS21-1</strain>
    </source>
</reference>
<evidence type="ECO:0000313" key="3">
    <source>
        <dbReference type="Proteomes" id="UP000199214"/>
    </source>
</evidence>
<dbReference type="PANTHER" id="PTHR31694:SF26">
    <property type="entry name" value="OS05G0151100 PROTEIN"/>
    <property type="match status" value="1"/>
</dbReference>
<dbReference type="OrthoDB" id="954262at2"/>
<dbReference type="PANTHER" id="PTHR31694">
    <property type="entry name" value="DESICCATION-LIKE PROTEIN"/>
    <property type="match status" value="1"/>
</dbReference>
<protein>
    <submittedName>
        <fullName evidence="2">Ferritin-like domain-containing protein</fullName>
    </submittedName>
</protein>